<keyword evidence="4" id="KW-1185">Reference proteome</keyword>
<feature type="transmembrane region" description="Helical" evidence="2">
    <location>
        <begin position="174"/>
        <end position="192"/>
    </location>
</feature>
<accession>A0A2T7A5E8</accession>
<feature type="transmembrane region" description="Helical" evidence="2">
    <location>
        <begin position="257"/>
        <end position="280"/>
    </location>
</feature>
<feature type="transmembrane region" description="Helical" evidence="2">
    <location>
        <begin position="58"/>
        <end position="76"/>
    </location>
</feature>
<organism evidence="3 4">
    <name type="scientific">Tuber borchii</name>
    <name type="common">White truffle</name>
    <dbReference type="NCBI Taxonomy" id="42251"/>
    <lineage>
        <taxon>Eukaryota</taxon>
        <taxon>Fungi</taxon>
        <taxon>Dikarya</taxon>
        <taxon>Ascomycota</taxon>
        <taxon>Pezizomycotina</taxon>
        <taxon>Pezizomycetes</taxon>
        <taxon>Pezizales</taxon>
        <taxon>Tuberaceae</taxon>
        <taxon>Tuber</taxon>
    </lineage>
</organism>
<proteinExistence type="predicted"/>
<gene>
    <name evidence="3" type="ORF">B9Z19DRAFT_1119920</name>
</gene>
<sequence length="413" mass="47444">MAPKVDIDLNPGECRPLLDEPDLYGLGVRIGTYTQWLSTIIATCLMQDQKERVNMQNVNYIFAFAGWVALVNQTRSTWPADAVIVILLFMGTLTLHTMIEVFDRMRPRTVRRKDPNLGTAGEVVRTMLLSAFLIWVTWWWFEGIYHTSRDCGAYIFYYGGPVRVLGNFKLIGRIWSLLLLLMIIPVLEKFWFMIKRTRAHSRAQRGRPVDKHGPPINVWSWEFWTQVAAATQEETAELEKFHPPDIPNPQTKQRRGLYCALLLGIGVFILIIFLEIMLVYGNSDEINKISGVGDTVSMVTGCSNVLMILWKLKQQRVTEREKRRRLLGEYRYPKTFLYDAEFPLLQKIKHWLRITGSEHIPDGPPPPGQPQHEPGQPPHEPGQPPHEPGQPPHQPGQPQIQGQDIQEIHPHAQ</sequence>
<keyword evidence="2" id="KW-1133">Transmembrane helix</keyword>
<evidence type="ECO:0000256" key="1">
    <source>
        <dbReference type="SAM" id="MobiDB-lite"/>
    </source>
</evidence>
<feature type="compositionally biased region" description="Low complexity" evidence="1">
    <location>
        <begin position="396"/>
        <end position="405"/>
    </location>
</feature>
<feature type="transmembrane region" description="Helical" evidence="2">
    <location>
        <begin position="123"/>
        <end position="141"/>
    </location>
</feature>
<comment type="caution">
    <text evidence="3">The sequence shown here is derived from an EMBL/GenBank/DDBJ whole genome shotgun (WGS) entry which is preliminary data.</text>
</comment>
<feature type="compositionally biased region" description="Pro residues" evidence="1">
    <location>
        <begin position="362"/>
        <end position="395"/>
    </location>
</feature>
<protein>
    <submittedName>
        <fullName evidence="3">Uncharacterized protein</fullName>
    </submittedName>
</protein>
<dbReference type="STRING" id="42251.A0A2T7A5E8"/>
<feature type="transmembrane region" description="Helical" evidence="2">
    <location>
        <begin position="82"/>
        <end position="102"/>
    </location>
</feature>
<evidence type="ECO:0000256" key="2">
    <source>
        <dbReference type="SAM" id="Phobius"/>
    </source>
</evidence>
<dbReference type="EMBL" id="NESQ01000019">
    <property type="protein sequence ID" value="PUU82967.1"/>
    <property type="molecule type" value="Genomic_DNA"/>
</dbReference>
<feature type="region of interest" description="Disordered" evidence="1">
    <location>
        <begin position="356"/>
        <end position="413"/>
    </location>
</feature>
<evidence type="ECO:0000313" key="3">
    <source>
        <dbReference type="EMBL" id="PUU82967.1"/>
    </source>
</evidence>
<keyword evidence="2" id="KW-0472">Membrane</keyword>
<dbReference type="OrthoDB" id="3945378at2759"/>
<keyword evidence="2" id="KW-0812">Transmembrane</keyword>
<evidence type="ECO:0000313" key="4">
    <source>
        <dbReference type="Proteomes" id="UP000244722"/>
    </source>
</evidence>
<dbReference type="Proteomes" id="UP000244722">
    <property type="component" value="Unassembled WGS sequence"/>
</dbReference>
<reference evidence="3 4" key="1">
    <citation type="submission" date="2017-04" db="EMBL/GenBank/DDBJ databases">
        <title>Draft genome sequence of Tuber borchii Vittad., a whitish edible truffle.</title>
        <authorList>
            <consortium name="DOE Joint Genome Institute"/>
            <person name="Murat C."/>
            <person name="Kuo A."/>
            <person name="Barry K.W."/>
            <person name="Clum A."/>
            <person name="Dockter R.B."/>
            <person name="Fauchery L."/>
            <person name="Iotti M."/>
            <person name="Kohler A."/>
            <person name="Labutti K."/>
            <person name="Lindquist E.A."/>
            <person name="Lipzen A."/>
            <person name="Ohm R.A."/>
            <person name="Wang M."/>
            <person name="Grigoriev I.V."/>
            <person name="Zambonelli A."/>
            <person name="Martin F.M."/>
        </authorList>
    </citation>
    <scope>NUCLEOTIDE SEQUENCE [LARGE SCALE GENOMIC DNA]</scope>
    <source>
        <strain evidence="3 4">Tbo3840</strain>
    </source>
</reference>
<name>A0A2T7A5E8_TUBBO</name>
<feature type="transmembrane region" description="Helical" evidence="2">
    <location>
        <begin position="292"/>
        <end position="312"/>
    </location>
</feature>
<dbReference type="AlphaFoldDB" id="A0A2T7A5E8"/>